<evidence type="ECO:0000256" key="5">
    <source>
        <dbReference type="ARBA" id="ARBA00022692"/>
    </source>
</evidence>
<dbReference type="GO" id="GO:0005886">
    <property type="term" value="C:plasma membrane"/>
    <property type="evidence" value="ECO:0007669"/>
    <property type="project" value="UniProtKB-SubCell"/>
</dbReference>
<dbReference type="GO" id="GO:0071555">
    <property type="term" value="P:cell wall organization"/>
    <property type="evidence" value="ECO:0007669"/>
    <property type="project" value="UniProtKB-KW"/>
</dbReference>
<dbReference type="GO" id="GO:0008360">
    <property type="term" value="P:regulation of cell shape"/>
    <property type="evidence" value="ECO:0007669"/>
    <property type="project" value="UniProtKB-KW"/>
</dbReference>
<gene>
    <name evidence="11" type="primary">mtgA</name>
    <name evidence="13" type="ORF">AZI86_01505</name>
</gene>
<comment type="function">
    <text evidence="11">Peptidoglycan polymerase that catalyzes glycan chain elongation from lipid-linked precursors.</text>
</comment>
<feature type="transmembrane region" description="Helical" evidence="11">
    <location>
        <begin position="12"/>
        <end position="33"/>
    </location>
</feature>
<dbReference type="GO" id="GO:0009252">
    <property type="term" value="P:peptidoglycan biosynthetic process"/>
    <property type="evidence" value="ECO:0007669"/>
    <property type="project" value="UniProtKB-UniRule"/>
</dbReference>
<evidence type="ECO:0000313" key="14">
    <source>
        <dbReference type="Proteomes" id="UP000075320"/>
    </source>
</evidence>
<dbReference type="GO" id="GO:0009274">
    <property type="term" value="C:peptidoglycan-based cell wall"/>
    <property type="evidence" value="ECO:0007669"/>
    <property type="project" value="InterPro"/>
</dbReference>
<dbReference type="Pfam" id="PF00912">
    <property type="entry name" value="Transgly"/>
    <property type="match status" value="1"/>
</dbReference>
<evidence type="ECO:0000256" key="2">
    <source>
        <dbReference type="ARBA" id="ARBA00022519"/>
    </source>
</evidence>
<keyword evidence="9 11" id="KW-0472">Membrane</keyword>
<keyword evidence="7 11" id="KW-0573">Peptidoglycan synthesis</keyword>
<keyword evidence="5 11" id="KW-0812">Transmembrane</keyword>
<sequence length="249" mass="29210">MKKVFLFIQRWFFRLGLIFMVGSLGLVLLYRFVPVIITPLMVQRSVESLWGDRWVGINKDWVPLEEISPSILRAVLKAEDYRFFEHNGFDFEAIQKAMIYNKTHPGKKKGASTISQQTAKNVFLWPRRDWLRKGLEAYFTVLIEFTWPKERIMEVYLNVIELGPGVYGVEAASQKYFKRSAKSVNSHQASLIAAVLPNPRRYRIEKPSIYVMARQRRILRRVSPEMPKENNTPLFDFLDLKFDSEDDVN</sequence>
<dbReference type="Gene3D" id="1.10.3810.10">
    <property type="entry name" value="Biosynthetic peptidoglycan transglycosylase-like"/>
    <property type="match status" value="1"/>
</dbReference>
<dbReference type="NCBIfam" id="TIGR02070">
    <property type="entry name" value="mono_pep_trsgly"/>
    <property type="match status" value="1"/>
</dbReference>
<evidence type="ECO:0000256" key="11">
    <source>
        <dbReference type="HAMAP-Rule" id="MF_00766"/>
    </source>
</evidence>
<evidence type="ECO:0000256" key="4">
    <source>
        <dbReference type="ARBA" id="ARBA00022679"/>
    </source>
</evidence>
<organism evidence="13 14">
    <name type="scientific">Bdellovibrio bacteriovorus</name>
    <dbReference type="NCBI Taxonomy" id="959"/>
    <lineage>
        <taxon>Bacteria</taxon>
        <taxon>Pseudomonadati</taxon>
        <taxon>Bdellovibrionota</taxon>
        <taxon>Bdellovibrionia</taxon>
        <taxon>Bdellovibrionales</taxon>
        <taxon>Pseudobdellovibrionaceae</taxon>
        <taxon>Bdellovibrio</taxon>
    </lineage>
</organism>
<dbReference type="Proteomes" id="UP000075320">
    <property type="component" value="Unassembled WGS sequence"/>
</dbReference>
<accession>A0A150WN94</accession>
<dbReference type="InterPro" id="IPR023346">
    <property type="entry name" value="Lysozyme-like_dom_sf"/>
</dbReference>
<dbReference type="OrthoDB" id="5290858at2"/>
<keyword evidence="14" id="KW-1185">Reference proteome</keyword>
<keyword evidence="10 11" id="KW-0961">Cell wall biogenesis/degradation</keyword>
<dbReference type="HAMAP" id="MF_00766">
    <property type="entry name" value="PGT_MtgA"/>
    <property type="match status" value="1"/>
</dbReference>
<dbReference type="UniPathway" id="UPA00219"/>
<evidence type="ECO:0000256" key="9">
    <source>
        <dbReference type="ARBA" id="ARBA00023136"/>
    </source>
</evidence>
<proteinExistence type="inferred from homology"/>
<evidence type="ECO:0000259" key="12">
    <source>
        <dbReference type="Pfam" id="PF00912"/>
    </source>
</evidence>
<dbReference type="InterPro" id="IPR036950">
    <property type="entry name" value="PBP_transglycosylase"/>
</dbReference>
<feature type="domain" description="Glycosyl transferase family 51" evidence="12">
    <location>
        <begin position="58"/>
        <end position="222"/>
    </location>
</feature>
<comment type="subcellular location">
    <subcellularLocation>
        <location evidence="11">Cell membrane</location>
        <topology evidence="11">Single-pass membrane protein</topology>
    </subcellularLocation>
</comment>
<dbReference type="InterPro" id="IPR011812">
    <property type="entry name" value="Pep_trsgly"/>
</dbReference>
<dbReference type="SUPFAM" id="SSF53955">
    <property type="entry name" value="Lysozyme-like"/>
    <property type="match status" value="1"/>
</dbReference>
<keyword evidence="8 11" id="KW-1133">Transmembrane helix</keyword>
<keyword evidence="1 11" id="KW-1003">Cell membrane</keyword>
<evidence type="ECO:0000256" key="1">
    <source>
        <dbReference type="ARBA" id="ARBA00022475"/>
    </source>
</evidence>
<dbReference type="PANTHER" id="PTHR30400:SF0">
    <property type="entry name" value="BIOSYNTHETIC PEPTIDOGLYCAN TRANSGLYCOSYLASE"/>
    <property type="match status" value="1"/>
</dbReference>
<evidence type="ECO:0000256" key="10">
    <source>
        <dbReference type="ARBA" id="ARBA00023316"/>
    </source>
</evidence>
<comment type="caution">
    <text evidence="13">The sequence shown here is derived from an EMBL/GenBank/DDBJ whole genome shotgun (WGS) entry which is preliminary data.</text>
</comment>
<comment type="pathway">
    <text evidence="11">Cell wall biogenesis; peptidoglycan biosynthesis.</text>
</comment>
<keyword evidence="6 11" id="KW-0133">Cell shape</keyword>
<keyword evidence="4 11" id="KW-0808">Transferase</keyword>
<comment type="similarity">
    <text evidence="11">Belongs to the glycosyltransferase 51 family.</text>
</comment>
<evidence type="ECO:0000256" key="6">
    <source>
        <dbReference type="ARBA" id="ARBA00022960"/>
    </source>
</evidence>
<dbReference type="GO" id="GO:0016763">
    <property type="term" value="F:pentosyltransferase activity"/>
    <property type="evidence" value="ECO:0007669"/>
    <property type="project" value="InterPro"/>
</dbReference>
<dbReference type="PANTHER" id="PTHR30400">
    <property type="entry name" value="MONOFUNCTIONAL BIOSYNTHETIC PEPTIDOGLYCAN TRANSGLYCOSYLASE"/>
    <property type="match status" value="1"/>
</dbReference>
<dbReference type="AlphaFoldDB" id="A0A150WN94"/>
<protein>
    <recommendedName>
        <fullName evidence="11">Biosynthetic peptidoglycan transglycosylase</fullName>
        <ecNumber evidence="11">2.4.99.28</ecNumber>
    </recommendedName>
    <alternativeName>
        <fullName evidence="11">Glycan polymerase</fullName>
    </alternativeName>
    <alternativeName>
        <fullName evidence="11">Peptidoglycan glycosyltransferase MtgA</fullName>
        <shortName evidence="11">PGT</shortName>
    </alternativeName>
</protein>
<keyword evidence="3 11" id="KW-0328">Glycosyltransferase</keyword>
<dbReference type="InterPro" id="IPR001264">
    <property type="entry name" value="Glyco_trans_51"/>
</dbReference>
<evidence type="ECO:0000256" key="7">
    <source>
        <dbReference type="ARBA" id="ARBA00022984"/>
    </source>
</evidence>
<dbReference type="EMBL" id="LUKE01000001">
    <property type="protein sequence ID" value="KYG65777.1"/>
    <property type="molecule type" value="Genomic_DNA"/>
</dbReference>
<dbReference type="EC" id="2.4.99.28" evidence="11"/>
<reference evidence="13 14" key="1">
    <citation type="submission" date="2016-03" db="EMBL/GenBank/DDBJ databases">
        <authorList>
            <person name="Ploux O."/>
        </authorList>
    </citation>
    <scope>NUCLEOTIDE SEQUENCE [LARGE SCALE GENOMIC DNA]</scope>
    <source>
        <strain evidence="13 14">R0</strain>
    </source>
</reference>
<keyword evidence="2" id="KW-0997">Cell inner membrane</keyword>
<name>A0A150WN94_BDEBC</name>
<dbReference type="GO" id="GO:0008955">
    <property type="term" value="F:peptidoglycan glycosyltransferase activity"/>
    <property type="evidence" value="ECO:0007669"/>
    <property type="project" value="UniProtKB-UniRule"/>
</dbReference>
<evidence type="ECO:0000256" key="3">
    <source>
        <dbReference type="ARBA" id="ARBA00022676"/>
    </source>
</evidence>
<comment type="catalytic activity">
    <reaction evidence="11">
        <text>[GlcNAc-(1-&gt;4)-Mur2Ac(oyl-L-Ala-gamma-D-Glu-L-Lys-D-Ala-D-Ala)](n)-di-trans,octa-cis-undecaprenyl diphosphate + beta-D-GlcNAc-(1-&gt;4)-Mur2Ac(oyl-L-Ala-gamma-D-Glu-L-Lys-D-Ala-D-Ala)-di-trans,octa-cis-undecaprenyl diphosphate = [GlcNAc-(1-&gt;4)-Mur2Ac(oyl-L-Ala-gamma-D-Glu-L-Lys-D-Ala-D-Ala)](n+1)-di-trans,octa-cis-undecaprenyl diphosphate + di-trans,octa-cis-undecaprenyl diphosphate + H(+)</text>
        <dbReference type="Rhea" id="RHEA:23708"/>
        <dbReference type="Rhea" id="RHEA-COMP:9602"/>
        <dbReference type="Rhea" id="RHEA-COMP:9603"/>
        <dbReference type="ChEBI" id="CHEBI:15378"/>
        <dbReference type="ChEBI" id="CHEBI:58405"/>
        <dbReference type="ChEBI" id="CHEBI:60033"/>
        <dbReference type="ChEBI" id="CHEBI:78435"/>
        <dbReference type="EC" id="2.4.99.28"/>
    </reaction>
</comment>
<dbReference type="RefSeq" id="WP_061833321.1">
    <property type="nucleotide sequence ID" value="NZ_LUKE01000001.1"/>
</dbReference>
<evidence type="ECO:0000313" key="13">
    <source>
        <dbReference type="EMBL" id="KYG65777.1"/>
    </source>
</evidence>
<evidence type="ECO:0000256" key="8">
    <source>
        <dbReference type="ARBA" id="ARBA00022989"/>
    </source>
</evidence>